<dbReference type="Ensembl" id="ENSOSIT00000003973.1">
    <property type="protein sequence ID" value="ENSOSIP00000003712.1"/>
    <property type="gene ID" value="ENSOSIG00000002488.1"/>
</dbReference>
<feature type="compositionally biased region" description="Basic and acidic residues" evidence="1">
    <location>
        <begin position="199"/>
        <end position="214"/>
    </location>
</feature>
<protein>
    <recommendedName>
        <fullName evidence="2">UEV domain-containing protein</fullName>
    </recommendedName>
</protein>
<dbReference type="InterPro" id="IPR016135">
    <property type="entry name" value="UBQ-conjugating_enzyme/RWD"/>
</dbReference>
<dbReference type="GO" id="GO:0043130">
    <property type="term" value="F:ubiquitin binding"/>
    <property type="evidence" value="ECO:0007669"/>
    <property type="project" value="TreeGrafter"/>
</dbReference>
<accession>A0A8C7WUV7</accession>
<dbReference type="PANTHER" id="PTHR23306">
    <property type="entry name" value="TUMOR SUSCEPTIBILITY GENE 101 PROTEIN-RELATED"/>
    <property type="match status" value="1"/>
</dbReference>
<dbReference type="PROSITE" id="PS51322">
    <property type="entry name" value="UEV"/>
    <property type="match status" value="1"/>
</dbReference>
<dbReference type="Gene3D" id="3.10.110.10">
    <property type="entry name" value="Ubiquitin Conjugating Enzyme"/>
    <property type="match status" value="1"/>
</dbReference>
<dbReference type="CDD" id="cd11685">
    <property type="entry name" value="UEV_TSG101-like"/>
    <property type="match status" value="1"/>
</dbReference>
<dbReference type="Proteomes" id="UP000694383">
    <property type="component" value="Unplaced"/>
</dbReference>
<dbReference type="SUPFAM" id="SSF54495">
    <property type="entry name" value="UBC-like"/>
    <property type="match status" value="1"/>
</dbReference>
<feature type="region of interest" description="Disordered" evidence="1">
    <location>
        <begin position="174"/>
        <end position="214"/>
    </location>
</feature>
<keyword evidence="4" id="KW-1185">Reference proteome</keyword>
<dbReference type="InterPro" id="IPR052070">
    <property type="entry name" value="ESCRT-I_UEV_domain"/>
</dbReference>
<organism evidence="3 4">
    <name type="scientific">Oryzias sinensis</name>
    <name type="common">Chinese medaka</name>
    <dbReference type="NCBI Taxonomy" id="183150"/>
    <lineage>
        <taxon>Eukaryota</taxon>
        <taxon>Metazoa</taxon>
        <taxon>Chordata</taxon>
        <taxon>Craniata</taxon>
        <taxon>Vertebrata</taxon>
        <taxon>Euteleostomi</taxon>
        <taxon>Actinopterygii</taxon>
        <taxon>Neopterygii</taxon>
        <taxon>Teleostei</taxon>
        <taxon>Neoteleostei</taxon>
        <taxon>Acanthomorphata</taxon>
        <taxon>Ovalentaria</taxon>
        <taxon>Atherinomorphae</taxon>
        <taxon>Beloniformes</taxon>
        <taxon>Adrianichthyidae</taxon>
        <taxon>Oryziinae</taxon>
        <taxon>Oryzias</taxon>
    </lineage>
</organism>
<evidence type="ECO:0000259" key="2">
    <source>
        <dbReference type="PROSITE" id="PS51322"/>
    </source>
</evidence>
<dbReference type="GO" id="GO:0008333">
    <property type="term" value="P:endosome to lysosome transport"/>
    <property type="evidence" value="ECO:0007669"/>
    <property type="project" value="TreeGrafter"/>
</dbReference>
<reference evidence="3" key="1">
    <citation type="submission" date="2025-08" db="UniProtKB">
        <authorList>
            <consortium name="Ensembl"/>
        </authorList>
    </citation>
    <scope>IDENTIFICATION</scope>
</reference>
<reference evidence="3" key="2">
    <citation type="submission" date="2025-09" db="UniProtKB">
        <authorList>
            <consortium name="Ensembl"/>
        </authorList>
    </citation>
    <scope>IDENTIFICATION</scope>
</reference>
<dbReference type="GeneTree" id="ENSGT00940000153903"/>
<sequence>MWAVLLNGSKVEGGDRRTGNCFLFFSEKLLFIMTLTEISIKKMLPTTYVRSYVAHEIFVATTYFKNLRPAMDRFVSRAGAAKTLMSLTGTIPVTFAGKIYNIPVRVWIEERYPHAPPICYVQPTAEMMLVKRVFLSADGQILLPYLKEWKKGDCDLIGLLQVMAAVFGEFPPVSMRPPPEQEPGSCWTDADENSVLSLPREDGQPFQRKNETDC</sequence>
<dbReference type="AlphaFoldDB" id="A0A8C7WUV7"/>
<dbReference type="PANTHER" id="PTHR23306:SF25">
    <property type="entry name" value="TUMOR SUSCEPTIBILITY GENE 101 PROTEIN"/>
    <property type="match status" value="1"/>
</dbReference>
<dbReference type="GO" id="GO:0015031">
    <property type="term" value="P:protein transport"/>
    <property type="evidence" value="ECO:0007669"/>
    <property type="project" value="InterPro"/>
</dbReference>
<evidence type="ECO:0000256" key="1">
    <source>
        <dbReference type="SAM" id="MobiDB-lite"/>
    </source>
</evidence>
<dbReference type="Pfam" id="PF05743">
    <property type="entry name" value="UEV"/>
    <property type="match status" value="1"/>
</dbReference>
<feature type="domain" description="UEV" evidence="2">
    <location>
        <begin position="34"/>
        <end position="177"/>
    </location>
</feature>
<evidence type="ECO:0000313" key="3">
    <source>
        <dbReference type="Ensembl" id="ENSOSIP00000003712.1"/>
    </source>
</evidence>
<evidence type="ECO:0000313" key="4">
    <source>
        <dbReference type="Proteomes" id="UP000694383"/>
    </source>
</evidence>
<dbReference type="GO" id="GO:0000813">
    <property type="term" value="C:ESCRT I complex"/>
    <property type="evidence" value="ECO:0007669"/>
    <property type="project" value="TreeGrafter"/>
</dbReference>
<proteinExistence type="predicted"/>
<dbReference type="InterPro" id="IPR008883">
    <property type="entry name" value="UEV_N"/>
</dbReference>
<name>A0A8C7WUV7_9TELE</name>